<accession>A0A2V0PFW7</accession>
<dbReference type="InParanoid" id="A0A2V0PFW7"/>
<keyword evidence="2" id="KW-0812">Transmembrane</keyword>
<dbReference type="OrthoDB" id="515160at2759"/>
<name>A0A2V0PFW7_9CHLO</name>
<keyword evidence="4" id="KW-1185">Reference proteome</keyword>
<feature type="region of interest" description="Disordered" evidence="1">
    <location>
        <begin position="110"/>
        <end position="131"/>
    </location>
</feature>
<organism evidence="3 4">
    <name type="scientific">Raphidocelis subcapitata</name>
    <dbReference type="NCBI Taxonomy" id="307507"/>
    <lineage>
        <taxon>Eukaryota</taxon>
        <taxon>Viridiplantae</taxon>
        <taxon>Chlorophyta</taxon>
        <taxon>core chlorophytes</taxon>
        <taxon>Chlorophyceae</taxon>
        <taxon>CS clade</taxon>
        <taxon>Sphaeropleales</taxon>
        <taxon>Selenastraceae</taxon>
        <taxon>Raphidocelis</taxon>
    </lineage>
</organism>
<dbReference type="AlphaFoldDB" id="A0A2V0PFW7"/>
<evidence type="ECO:0000256" key="2">
    <source>
        <dbReference type="SAM" id="Phobius"/>
    </source>
</evidence>
<evidence type="ECO:0000313" key="3">
    <source>
        <dbReference type="EMBL" id="GBF98686.1"/>
    </source>
</evidence>
<protein>
    <submittedName>
        <fullName evidence="3">Uncharacterized protein</fullName>
    </submittedName>
</protein>
<dbReference type="EMBL" id="BDRX01000132">
    <property type="protein sequence ID" value="GBF98686.1"/>
    <property type="molecule type" value="Genomic_DNA"/>
</dbReference>
<keyword evidence="2" id="KW-0472">Membrane</keyword>
<proteinExistence type="predicted"/>
<evidence type="ECO:0000313" key="4">
    <source>
        <dbReference type="Proteomes" id="UP000247498"/>
    </source>
</evidence>
<evidence type="ECO:0000256" key="1">
    <source>
        <dbReference type="SAM" id="MobiDB-lite"/>
    </source>
</evidence>
<gene>
    <name evidence="3" type="ORF">Rsub_11400</name>
</gene>
<sequence length="233" mass="23053">MLARSAVAAPSVATRGPGSYRAARGLPVLRARSGRVEEPFNEGAAQVRRLVQRDRKELMGNADILEKYKTEFGDGADGGAAPASTSAAAAAAAPAAAPAAPAAVAAPAAPASSSPFAPSAPSSSSSPFGAAGGAASPFAPGAASPFAAGAAASPFGAAPLRPSRLASIEPKGLSPDMGPDPIIAPPKDTRSWLARITLTQVVLFLSFSTIIGIMIATFVVVVKTGAVRLAGIE</sequence>
<feature type="transmembrane region" description="Helical" evidence="2">
    <location>
        <begin position="201"/>
        <end position="222"/>
    </location>
</feature>
<keyword evidence="2" id="KW-1133">Transmembrane helix</keyword>
<comment type="caution">
    <text evidence="3">The sequence shown here is derived from an EMBL/GenBank/DDBJ whole genome shotgun (WGS) entry which is preliminary data.</text>
</comment>
<dbReference type="STRING" id="307507.A0A2V0PFW7"/>
<feature type="region of interest" description="Disordered" evidence="1">
    <location>
        <begin position="1"/>
        <end position="20"/>
    </location>
</feature>
<reference evidence="3 4" key="1">
    <citation type="journal article" date="2018" name="Sci. Rep.">
        <title>Raphidocelis subcapitata (=Pseudokirchneriella subcapitata) provides an insight into genome evolution and environmental adaptations in the Sphaeropleales.</title>
        <authorList>
            <person name="Suzuki S."/>
            <person name="Yamaguchi H."/>
            <person name="Nakajima N."/>
            <person name="Kawachi M."/>
        </authorList>
    </citation>
    <scope>NUCLEOTIDE SEQUENCE [LARGE SCALE GENOMIC DNA]</scope>
    <source>
        <strain evidence="3 4">NIES-35</strain>
    </source>
</reference>
<dbReference type="Proteomes" id="UP000247498">
    <property type="component" value="Unassembled WGS sequence"/>
</dbReference>